<dbReference type="AlphaFoldDB" id="A0A6A6D6U4"/>
<name>A0A6A6D6U4_ZASCE</name>
<sequence length="164" mass="18546">MASRQWIALHSRVWVWDAAGQMSGRQQCSMHQGRESNTPREDASWRRLVWRRHKRLSIATPAGACLSLDARATYMFEFIHSLLSRDGWPSRQADARRMQTIRPSDQAPSGPGLRFITGGLNDRLDGSKRAAKVIISSDQQLDLVRLINRPLQASHTTTPSPRTC</sequence>
<proteinExistence type="predicted"/>
<dbReference type="GeneID" id="54564390"/>
<evidence type="ECO:0000313" key="1">
    <source>
        <dbReference type="EMBL" id="KAF2174158.1"/>
    </source>
</evidence>
<dbReference type="Proteomes" id="UP000799537">
    <property type="component" value="Unassembled WGS sequence"/>
</dbReference>
<dbReference type="EMBL" id="ML993579">
    <property type="protein sequence ID" value="KAF2174158.1"/>
    <property type="molecule type" value="Genomic_DNA"/>
</dbReference>
<organism evidence="1 2">
    <name type="scientific">Zasmidium cellare ATCC 36951</name>
    <dbReference type="NCBI Taxonomy" id="1080233"/>
    <lineage>
        <taxon>Eukaryota</taxon>
        <taxon>Fungi</taxon>
        <taxon>Dikarya</taxon>
        <taxon>Ascomycota</taxon>
        <taxon>Pezizomycotina</taxon>
        <taxon>Dothideomycetes</taxon>
        <taxon>Dothideomycetidae</taxon>
        <taxon>Mycosphaerellales</taxon>
        <taxon>Mycosphaerellaceae</taxon>
        <taxon>Zasmidium</taxon>
    </lineage>
</organism>
<accession>A0A6A6D6U4</accession>
<reference evidence="1" key="1">
    <citation type="journal article" date="2020" name="Stud. Mycol.">
        <title>101 Dothideomycetes genomes: a test case for predicting lifestyles and emergence of pathogens.</title>
        <authorList>
            <person name="Haridas S."/>
            <person name="Albert R."/>
            <person name="Binder M."/>
            <person name="Bloem J."/>
            <person name="Labutti K."/>
            <person name="Salamov A."/>
            <person name="Andreopoulos B."/>
            <person name="Baker S."/>
            <person name="Barry K."/>
            <person name="Bills G."/>
            <person name="Bluhm B."/>
            <person name="Cannon C."/>
            <person name="Castanera R."/>
            <person name="Culley D."/>
            <person name="Daum C."/>
            <person name="Ezra D."/>
            <person name="Gonzalez J."/>
            <person name="Henrissat B."/>
            <person name="Kuo A."/>
            <person name="Liang C."/>
            <person name="Lipzen A."/>
            <person name="Lutzoni F."/>
            <person name="Magnuson J."/>
            <person name="Mondo S."/>
            <person name="Nolan M."/>
            <person name="Ohm R."/>
            <person name="Pangilinan J."/>
            <person name="Park H.-J."/>
            <person name="Ramirez L."/>
            <person name="Alfaro M."/>
            <person name="Sun H."/>
            <person name="Tritt A."/>
            <person name="Yoshinaga Y."/>
            <person name="Zwiers L.-H."/>
            <person name="Turgeon B."/>
            <person name="Goodwin S."/>
            <person name="Spatafora J."/>
            <person name="Crous P."/>
            <person name="Grigoriev I."/>
        </authorList>
    </citation>
    <scope>NUCLEOTIDE SEQUENCE</scope>
    <source>
        <strain evidence="1">ATCC 36951</strain>
    </source>
</reference>
<gene>
    <name evidence="1" type="ORF">M409DRAFT_49025</name>
</gene>
<dbReference type="RefSeq" id="XP_033675047.1">
    <property type="nucleotide sequence ID" value="XM_033811118.1"/>
</dbReference>
<keyword evidence="2" id="KW-1185">Reference proteome</keyword>
<protein>
    <submittedName>
        <fullName evidence="1">Uncharacterized protein</fullName>
    </submittedName>
</protein>
<evidence type="ECO:0000313" key="2">
    <source>
        <dbReference type="Proteomes" id="UP000799537"/>
    </source>
</evidence>